<evidence type="ECO:0000313" key="4">
    <source>
        <dbReference type="Proteomes" id="UP001472677"/>
    </source>
</evidence>
<organism evidence="3 4">
    <name type="scientific">Hibiscus sabdariffa</name>
    <name type="common">roselle</name>
    <dbReference type="NCBI Taxonomy" id="183260"/>
    <lineage>
        <taxon>Eukaryota</taxon>
        <taxon>Viridiplantae</taxon>
        <taxon>Streptophyta</taxon>
        <taxon>Embryophyta</taxon>
        <taxon>Tracheophyta</taxon>
        <taxon>Spermatophyta</taxon>
        <taxon>Magnoliopsida</taxon>
        <taxon>eudicotyledons</taxon>
        <taxon>Gunneridae</taxon>
        <taxon>Pentapetalae</taxon>
        <taxon>rosids</taxon>
        <taxon>malvids</taxon>
        <taxon>Malvales</taxon>
        <taxon>Malvaceae</taxon>
        <taxon>Malvoideae</taxon>
        <taxon>Hibiscus</taxon>
    </lineage>
</organism>
<evidence type="ECO:0000256" key="1">
    <source>
        <dbReference type="SAM" id="Coils"/>
    </source>
</evidence>
<evidence type="ECO:0000313" key="3">
    <source>
        <dbReference type="EMBL" id="KAK8513307.1"/>
    </source>
</evidence>
<dbReference type="Proteomes" id="UP001472677">
    <property type="component" value="Unassembled WGS sequence"/>
</dbReference>
<name>A0ABR2C3L2_9ROSI</name>
<reference evidence="3 4" key="1">
    <citation type="journal article" date="2024" name="G3 (Bethesda)">
        <title>Genome assembly of Hibiscus sabdariffa L. provides insights into metabolisms of medicinal natural products.</title>
        <authorList>
            <person name="Kim T."/>
        </authorList>
    </citation>
    <scope>NUCLEOTIDE SEQUENCE [LARGE SCALE GENOMIC DNA]</scope>
    <source>
        <strain evidence="3">TK-2024</strain>
        <tissue evidence="3">Old leaves</tissue>
    </source>
</reference>
<comment type="caution">
    <text evidence="3">The sequence shown here is derived from an EMBL/GenBank/DDBJ whole genome shotgun (WGS) entry which is preliminary data.</text>
</comment>
<accession>A0ABR2C3L2</accession>
<feature type="coiled-coil region" evidence="1">
    <location>
        <begin position="209"/>
        <end position="250"/>
    </location>
</feature>
<dbReference type="PANTHER" id="PTHR35021:SF8">
    <property type="entry name" value="FIBER PROTEIN FB17"/>
    <property type="match status" value="1"/>
</dbReference>
<dbReference type="EMBL" id="JBBPBM010000069">
    <property type="protein sequence ID" value="KAK8513307.1"/>
    <property type="molecule type" value="Genomic_DNA"/>
</dbReference>
<protein>
    <submittedName>
        <fullName evidence="3">Uncharacterized protein</fullName>
    </submittedName>
</protein>
<sequence>MDASSVAPGECSPYNWGYNISTEEMLYQIFDGGDELLQQDFRSMAQTSYMESSMPVPQHLKNSHGALSSEPDPTHQDLALNEPQVENVNSQLDKAAAGTPSQACNGKKRKEPERNHKKREADRKYRADIKVHGDIAKDCKLGAVVSNTTFAFLCAAIKVMGDLSLDQVTEEVILKLRDPIMDAKRCKFALQHLKTVAQAYFGLKALRDYNKLKHKLESLRTAEEALRKKLQEKSQEINATEAKLRDLTSDKCRICQESAKRIVRN</sequence>
<feature type="region of interest" description="Disordered" evidence="2">
    <location>
        <begin position="93"/>
        <end position="123"/>
    </location>
</feature>
<keyword evidence="1" id="KW-0175">Coiled coil</keyword>
<feature type="compositionally biased region" description="Basic and acidic residues" evidence="2">
    <location>
        <begin position="110"/>
        <end position="123"/>
    </location>
</feature>
<proteinExistence type="predicted"/>
<evidence type="ECO:0000256" key="2">
    <source>
        <dbReference type="SAM" id="MobiDB-lite"/>
    </source>
</evidence>
<dbReference type="PANTHER" id="PTHR35021">
    <property type="match status" value="1"/>
</dbReference>
<gene>
    <name evidence="3" type="ORF">V6N12_052504</name>
</gene>
<keyword evidence="4" id="KW-1185">Reference proteome</keyword>
<feature type="region of interest" description="Disordered" evidence="2">
    <location>
        <begin position="48"/>
        <end position="77"/>
    </location>
</feature>